<sequence length="107" mass="10098">MKASILGFSALVVGFAAAQNATSIISVTNAACPTGPPANVVVTRSAVIVPSCAAGGNVTKPSVVSISGGGQPTNSAGLPVFTGAAGKAVVDSFAAVVGFGIVAGLVL</sequence>
<evidence type="ECO:0000313" key="2">
    <source>
        <dbReference type="EMBL" id="KAF2821778.1"/>
    </source>
</evidence>
<name>A0A6A6ZLM7_9PLEO</name>
<feature type="signal peptide" evidence="1">
    <location>
        <begin position="1"/>
        <end position="18"/>
    </location>
</feature>
<dbReference type="AlphaFoldDB" id="A0A6A6ZLM7"/>
<proteinExistence type="predicted"/>
<dbReference type="OrthoDB" id="3695223at2759"/>
<dbReference type="EMBL" id="MU006236">
    <property type="protein sequence ID" value="KAF2821778.1"/>
    <property type="molecule type" value="Genomic_DNA"/>
</dbReference>
<protein>
    <submittedName>
        <fullName evidence="2">Uncharacterized protein</fullName>
    </submittedName>
</protein>
<evidence type="ECO:0000256" key="1">
    <source>
        <dbReference type="SAM" id="SignalP"/>
    </source>
</evidence>
<keyword evidence="3" id="KW-1185">Reference proteome</keyword>
<evidence type="ECO:0000313" key="3">
    <source>
        <dbReference type="Proteomes" id="UP000799424"/>
    </source>
</evidence>
<organism evidence="2 3">
    <name type="scientific">Ophiobolus disseminans</name>
    <dbReference type="NCBI Taxonomy" id="1469910"/>
    <lineage>
        <taxon>Eukaryota</taxon>
        <taxon>Fungi</taxon>
        <taxon>Dikarya</taxon>
        <taxon>Ascomycota</taxon>
        <taxon>Pezizomycotina</taxon>
        <taxon>Dothideomycetes</taxon>
        <taxon>Pleosporomycetidae</taxon>
        <taxon>Pleosporales</taxon>
        <taxon>Pleosporineae</taxon>
        <taxon>Phaeosphaeriaceae</taxon>
        <taxon>Ophiobolus</taxon>
    </lineage>
</organism>
<dbReference type="Proteomes" id="UP000799424">
    <property type="component" value="Unassembled WGS sequence"/>
</dbReference>
<accession>A0A6A6ZLM7</accession>
<keyword evidence="1" id="KW-0732">Signal</keyword>
<feature type="chain" id="PRO_5025369220" evidence="1">
    <location>
        <begin position="19"/>
        <end position="107"/>
    </location>
</feature>
<gene>
    <name evidence="2" type="ORF">CC86DRAFT_410860</name>
</gene>
<reference evidence="2" key="1">
    <citation type="journal article" date="2020" name="Stud. Mycol.">
        <title>101 Dothideomycetes genomes: a test case for predicting lifestyles and emergence of pathogens.</title>
        <authorList>
            <person name="Haridas S."/>
            <person name="Albert R."/>
            <person name="Binder M."/>
            <person name="Bloem J."/>
            <person name="Labutti K."/>
            <person name="Salamov A."/>
            <person name="Andreopoulos B."/>
            <person name="Baker S."/>
            <person name="Barry K."/>
            <person name="Bills G."/>
            <person name="Bluhm B."/>
            <person name="Cannon C."/>
            <person name="Castanera R."/>
            <person name="Culley D."/>
            <person name="Daum C."/>
            <person name="Ezra D."/>
            <person name="Gonzalez J."/>
            <person name="Henrissat B."/>
            <person name="Kuo A."/>
            <person name="Liang C."/>
            <person name="Lipzen A."/>
            <person name="Lutzoni F."/>
            <person name="Magnuson J."/>
            <person name="Mondo S."/>
            <person name="Nolan M."/>
            <person name="Ohm R."/>
            <person name="Pangilinan J."/>
            <person name="Park H.-J."/>
            <person name="Ramirez L."/>
            <person name="Alfaro M."/>
            <person name="Sun H."/>
            <person name="Tritt A."/>
            <person name="Yoshinaga Y."/>
            <person name="Zwiers L.-H."/>
            <person name="Turgeon B."/>
            <person name="Goodwin S."/>
            <person name="Spatafora J."/>
            <person name="Crous P."/>
            <person name="Grigoriev I."/>
        </authorList>
    </citation>
    <scope>NUCLEOTIDE SEQUENCE</scope>
    <source>
        <strain evidence="2">CBS 113818</strain>
    </source>
</reference>